<dbReference type="EC" id="2.4.2.10" evidence="2 6"/>
<dbReference type="GO" id="GO:0019856">
    <property type="term" value="P:pyrimidine nucleobase biosynthetic process"/>
    <property type="evidence" value="ECO:0007669"/>
    <property type="project" value="TreeGrafter"/>
</dbReference>
<comment type="function">
    <text evidence="6">Catalyzes the transfer of a ribosyl phosphate group from 5-phosphoribose 1-diphosphate to orotate, leading to the formation of orotidine monophosphate (OMP).</text>
</comment>
<keyword evidence="5 6" id="KW-0665">Pyrimidine biosynthesis</keyword>
<gene>
    <name evidence="6 8" type="primary">pyrE</name>
    <name evidence="8" type="ORF">E6K74_04965</name>
</gene>
<dbReference type="GO" id="GO:0044205">
    <property type="term" value="P:'de novo' UMP biosynthetic process"/>
    <property type="evidence" value="ECO:0007669"/>
    <property type="project" value="UniProtKB-UniRule"/>
</dbReference>
<feature type="binding site" description="in other chain" evidence="6">
    <location>
        <begin position="134"/>
        <end position="142"/>
    </location>
    <ligand>
        <name>5-phospho-alpha-D-ribose 1-diphosphate</name>
        <dbReference type="ChEBI" id="CHEBI:58017"/>
        <note>ligand shared between dimeric partners</note>
    </ligand>
</feature>
<comment type="caution">
    <text evidence="8">The sequence shown here is derived from an EMBL/GenBank/DDBJ whole genome shotgun (WGS) entry which is preliminary data.</text>
</comment>
<feature type="domain" description="Phosphoribosyltransferase" evidence="7">
    <location>
        <begin position="56"/>
        <end position="173"/>
    </location>
</feature>
<evidence type="ECO:0000256" key="2">
    <source>
        <dbReference type="ARBA" id="ARBA00011971"/>
    </source>
</evidence>
<evidence type="ECO:0000256" key="6">
    <source>
        <dbReference type="HAMAP-Rule" id="MF_01208"/>
    </source>
</evidence>
<keyword evidence="6" id="KW-0460">Magnesium</keyword>
<dbReference type="Proteomes" id="UP000319829">
    <property type="component" value="Unassembled WGS sequence"/>
</dbReference>
<evidence type="ECO:0000256" key="3">
    <source>
        <dbReference type="ARBA" id="ARBA00022676"/>
    </source>
</evidence>
<dbReference type="InterPro" id="IPR023031">
    <property type="entry name" value="OPRT"/>
</dbReference>
<dbReference type="SUPFAM" id="SSF53271">
    <property type="entry name" value="PRTase-like"/>
    <property type="match status" value="1"/>
</dbReference>
<comment type="subunit">
    <text evidence="6">Homodimer.</text>
</comment>
<feature type="binding site" evidence="6">
    <location>
        <position position="112"/>
    </location>
    <ligand>
        <name>5-phospho-alpha-D-ribose 1-diphosphate</name>
        <dbReference type="ChEBI" id="CHEBI:58017"/>
        <note>ligand shared between dimeric partners</note>
    </ligand>
</feature>
<name>A0A538STV6_UNCEI</name>
<feature type="binding site" evidence="6">
    <location>
        <position position="138"/>
    </location>
    <ligand>
        <name>orotate</name>
        <dbReference type="ChEBI" id="CHEBI:30839"/>
    </ligand>
</feature>
<dbReference type="CDD" id="cd06223">
    <property type="entry name" value="PRTases_typeI"/>
    <property type="match status" value="1"/>
</dbReference>
<evidence type="ECO:0000313" key="9">
    <source>
        <dbReference type="Proteomes" id="UP000319829"/>
    </source>
</evidence>
<dbReference type="HAMAP" id="MF_01208">
    <property type="entry name" value="PyrE"/>
    <property type="match status" value="1"/>
</dbReference>
<evidence type="ECO:0000259" key="7">
    <source>
        <dbReference type="Pfam" id="PF00156"/>
    </source>
</evidence>
<dbReference type="EMBL" id="VBOU01000053">
    <property type="protein sequence ID" value="TMQ54806.1"/>
    <property type="molecule type" value="Genomic_DNA"/>
</dbReference>
<dbReference type="PANTHER" id="PTHR19278">
    <property type="entry name" value="OROTATE PHOSPHORIBOSYLTRANSFERASE"/>
    <property type="match status" value="1"/>
</dbReference>
<reference evidence="8 9" key="1">
    <citation type="journal article" date="2019" name="Nat. Microbiol.">
        <title>Mediterranean grassland soil C-N compound turnover is dependent on rainfall and depth, and is mediated by genomically divergent microorganisms.</title>
        <authorList>
            <person name="Diamond S."/>
            <person name="Andeer P.F."/>
            <person name="Li Z."/>
            <person name="Crits-Christoph A."/>
            <person name="Burstein D."/>
            <person name="Anantharaman K."/>
            <person name="Lane K.R."/>
            <person name="Thomas B.C."/>
            <person name="Pan C."/>
            <person name="Northen T.R."/>
            <person name="Banfield J.F."/>
        </authorList>
    </citation>
    <scope>NUCLEOTIDE SEQUENCE [LARGE SCALE GENOMIC DNA]</scope>
    <source>
        <strain evidence="8">WS_4</strain>
    </source>
</reference>
<dbReference type="AlphaFoldDB" id="A0A538STV6"/>
<accession>A0A538STV6</accession>
<dbReference type="UniPathway" id="UPA00070">
    <property type="reaction ID" value="UER00119"/>
</dbReference>
<feature type="binding site" evidence="6">
    <location>
        <position position="166"/>
    </location>
    <ligand>
        <name>orotate</name>
        <dbReference type="ChEBI" id="CHEBI:30839"/>
    </ligand>
</feature>
<comment type="catalytic activity">
    <reaction evidence="6">
        <text>orotidine 5'-phosphate + diphosphate = orotate + 5-phospho-alpha-D-ribose 1-diphosphate</text>
        <dbReference type="Rhea" id="RHEA:10380"/>
        <dbReference type="ChEBI" id="CHEBI:30839"/>
        <dbReference type="ChEBI" id="CHEBI:33019"/>
        <dbReference type="ChEBI" id="CHEBI:57538"/>
        <dbReference type="ChEBI" id="CHEBI:58017"/>
        <dbReference type="EC" id="2.4.2.10"/>
    </reaction>
</comment>
<dbReference type="PANTHER" id="PTHR19278:SF9">
    <property type="entry name" value="URIDINE 5'-MONOPHOSPHATE SYNTHASE"/>
    <property type="match status" value="1"/>
</dbReference>
<evidence type="ECO:0000256" key="1">
    <source>
        <dbReference type="ARBA" id="ARBA00004889"/>
    </source>
</evidence>
<keyword evidence="3 6" id="KW-0328">Glycosyltransferase</keyword>
<comment type="cofactor">
    <cofactor evidence="6">
        <name>Mg(2+)</name>
        <dbReference type="ChEBI" id="CHEBI:18420"/>
    </cofactor>
</comment>
<feature type="binding site" evidence="6">
    <location>
        <position position="108"/>
    </location>
    <ligand>
        <name>5-phospho-alpha-D-ribose 1-diphosphate</name>
        <dbReference type="ChEBI" id="CHEBI:58017"/>
        <note>ligand shared between dimeric partners</note>
    </ligand>
</feature>
<dbReference type="GO" id="GO:0000287">
    <property type="term" value="F:magnesium ion binding"/>
    <property type="evidence" value="ECO:0007669"/>
    <property type="project" value="UniProtKB-UniRule"/>
</dbReference>
<comment type="similarity">
    <text evidence="6">Belongs to the purine/pyrimidine phosphoribosyltransferase family. PyrE subfamily.</text>
</comment>
<protein>
    <recommendedName>
        <fullName evidence="2 6">Orotate phosphoribosyltransferase</fullName>
        <shortName evidence="6">OPRT</shortName>
        <shortName evidence="6">OPRTase</shortName>
        <ecNumber evidence="2 6">2.4.2.10</ecNumber>
    </recommendedName>
</protein>
<evidence type="ECO:0000313" key="8">
    <source>
        <dbReference type="EMBL" id="TMQ54806.1"/>
    </source>
</evidence>
<feature type="binding site" evidence="6">
    <location>
        <position position="114"/>
    </location>
    <ligand>
        <name>5-phospho-alpha-D-ribose 1-diphosphate</name>
        <dbReference type="ChEBI" id="CHEBI:58017"/>
        <note>ligand shared between dimeric partners</note>
    </ligand>
</feature>
<dbReference type="InterPro" id="IPR004467">
    <property type="entry name" value="Or_phspho_trans_dom"/>
</dbReference>
<dbReference type="NCBIfam" id="TIGR00336">
    <property type="entry name" value="pyrE"/>
    <property type="match status" value="1"/>
</dbReference>
<dbReference type="InterPro" id="IPR000836">
    <property type="entry name" value="PRTase_dom"/>
</dbReference>
<organism evidence="8 9">
    <name type="scientific">Eiseniibacteriota bacterium</name>
    <dbReference type="NCBI Taxonomy" id="2212470"/>
    <lineage>
        <taxon>Bacteria</taxon>
        <taxon>Candidatus Eiseniibacteriota</taxon>
    </lineage>
</organism>
<comment type="caution">
    <text evidence="6">Lacks conserved residue(s) required for the propagation of feature annotation.</text>
</comment>
<dbReference type="GO" id="GO:0004588">
    <property type="term" value="F:orotate phosphoribosyltransferase activity"/>
    <property type="evidence" value="ECO:0007669"/>
    <property type="project" value="UniProtKB-UniRule"/>
</dbReference>
<dbReference type="Gene3D" id="3.40.50.2020">
    <property type="match status" value="1"/>
</dbReference>
<evidence type="ECO:0000256" key="4">
    <source>
        <dbReference type="ARBA" id="ARBA00022679"/>
    </source>
</evidence>
<feature type="binding site" description="in other chain" evidence="6">
    <location>
        <position position="109"/>
    </location>
    <ligand>
        <name>5-phospho-alpha-D-ribose 1-diphosphate</name>
        <dbReference type="ChEBI" id="CHEBI:58017"/>
        <note>ligand shared between dimeric partners</note>
    </ligand>
</feature>
<keyword evidence="4 6" id="KW-0808">Transferase</keyword>
<evidence type="ECO:0000256" key="5">
    <source>
        <dbReference type="ARBA" id="ARBA00022975"/>
    </source>
</evidence>
<dbReference type="Pfam" id="PF00156">
    <property type="entry name" value="Pribosyltran"/>
    <property type="match status" value="1"/>
</dbReference>
<comment type="pathway">
    <text evidence="1 6">Pyrimidine metabolism; UMP biosynthesis via de novo pathway; UMP from orotate: step 1/2.</text>
</comment>
<dbReference type="InterPro" id="IPR029057">
    <property type="entry name" value="PRTase-like"/>
</dbReference>
<proteinExistence type="inferred from homology"/>
<sequence>MTQGAVQSMAATREELLQILIKTKAFKSSPTSIFPLASGEMSPFYIDCKVGLSHQEARRIVGEMILDLVHGPIDAVGGLLIGAYPIAIAVSDAAYRRSGQDLRAFALRKEPKSHGLKKLIEGDVSKGDRVLIVDDVITSGKSTIEAIRKSREEGLIVAQAIAIVDREEQEGSKKIQNEGVRFAALCTLRDLQKLYGV</sequence>